<feature type="compositionally biased region" description="Polar residues" evidence="13">
    <location>
        <begin position="336"/>
        <end position="346"/>
    </location>
</feature>
<evidence type="ECO:0000259" key="14">
    <source>
        <dbReference type="SMART" id="SM00484"/>
    </source>
</evidence>
<evidence type="ECO:0000313" key="16">
    <source>
        <dbReference type="Proteomes" id="UP000235965"/>
    </source>
</evidence>
<dbReference type="Proteomes" id="UP000235965">
    <property type="component" value="Unassembled WGS sequence"/>
</dbReference>
<dbReference type="GO" id="GO:0046872">
    <property type="term" value="F:metal ion binding"/>
    <property type="evidence" value="ECO:0007669"/>
    <property type="project" value="UniProtKB-KW"/>
</dbReference>
<dbReference type="FunFam" id="1.10.150.20:FF:000030">
    <property type="entry name" value="Flap endonuclease GEN-like 1"/>
    <property type="match status" value="1"/>
</dbReference>
<dbReference type="PRINTS" id="PR00853">
    <property type="entry name" value="XPGRADSUPER"/>
</dbReference>
<dbReference type="SMART" id="SM00484">
    <property type="entry name" value="XPGI"/>
    <property type="match status" value="1"/>
</dbReference>
<dbReference type="SUPFAM" id="SSF88723">
    <property type="entry name" value="PIN domain-like"/>
    <property type="match status" value="1"/>
</dbReference>
<feature type="region of interest" description="Disordered" evidence="13">
    <location>
        <begin position="292"/>
        <end position="346"/>
    </location>
</feature>
<comment type="cofactor">
    <cofactor evidence="1">
        <name>Mg(2+)</name>
        <dbReference type="ChEBI" id="CHEBI:18420"/>
    </cofactor>
</comment>
<accession>A0A2J7Q1M6</accession>
<name>A0A2J7Q1M6_9NEOP</name>
<dbReference type="InterPro" id="IPR019974">
    <property type="entry name" value="XPG_CS"/>
</dbReference>
<dbReference type="PANTHER" id="PTHR16171:SF7">
    <property type="entry name" value="DNA REPAIR PROTEIN RAD2"/>
    <property type="match status" value="1"/>
</dbReference>
<dbReference type="CDD" id="cd09904">
    <property type="entry name" value="H3TH_XPG"/>
    <property type="match status" value="1"/>
</dbReference>
<keyword evidence="7" id="KW-0227">DNA damage</keyword>
<dbReference type="SUPFAM" id="SSF47807">
    <property type="entry name" value="5' to 3' exonuclease, C-terminal subdomain"/>
    <property type="match status" value="1"/>
</dbReference>
<organism evidence="15 16">
    <name type="scientific">Cryptotermes secundus</name>
    <dbReference type="NCBI Taxonomy" id="105785"/>
    <lineage>
        <taxon>Eukaryota</taxon>
        <taxon>Metazoa</taxon>
        <taxon>Ecdysozoa</taxon>
        <taxon>Arthropoda</taxon>
        <taxon>Hexapoda</taxon>
        <taxon>Insecta</taxon>
        <taxon>Pterygota</taxon>
        <taxon>Neoptera</taxon>
        <taxon>Polyneoptera</taxon>
        <taxon>Dictyoptera</taxon>
        <taxon>Blattodea</taxon>
        <taxon>Blattoidea</taxon>
        <taxon>Termitoidae</taxon>
        <taxon>Kalotermitidae</taxon>
        <taxon>Cryptotermitinae</taxon>
        <taxon>Cryptotermes</taxon>
    </lineage>
</organism>
<comment type="similarity">
    <text evidence="12">Belongs to the XPG/RAD2 endonuclease family. GEN subfamily.</text>
</comment>
<keyword evidence="5" id="KW-0479">Metal-binding</keyword>
<gene>
    <name evidence="15" type="ORF">B7P43_G14840</name>
</gene>
<dbReference type="InterPro" id="IPR008918">
    <property type="entry name" value="HhH2"/>
</dbReference>
<reference evidence="15 16" key="1">
    <citation type="submission" date="2017-12" db="EMBL/GenBank/DDBJ databases">
        <title>Hemimetabolous genomes reveal molecular basis of termite eusociality.</title>
        <authorList>
            <person name="Harrison M.C."/>
            <person name="Jongepier E."/>
            <person name="Robertson H.M."/>
            <person name="Arning N."/>
            <person name="Bitard-Feildel T."/>
            <person name="Chao H."/>
            <person name="Childers C.P."/>
            <person name="Dinh H."/>
            <person name="Doddapaneni H."/>
            <person name="Dugan S."/>
            <person name="Gowin J."/>
            <person name="Greiner C."/>
            <person name="Han Y."/>
            <person name="Hu H."/>
            <person name="Hughes D.S.T."/>
            <person name="Huylmans A.-K."/>
            <person name="Kemena C."/>
            <person name="Kremer L.P.M."/>
            <person name="Lee S.L."/>
            <person name="Lopez-Ezquerra A."/>
            <person name="Mallet L."/>
            <person name="Monroy-Kuhn J.M."/>
            <person name="Moser A."/>
            <person name="Murali S.C."/>
            <person name="Muzny D.M."/>
            <person name="Otani S."/>
            <person name="Piulachs M.-D."/>
            <person name="Poelchau M."/>
            <person name="Qu J."/>
            <person name="Schaub F."/>
            <person name="Wada-Katsumata A."/>
            <person name="Worley K.C."/>
            <person name="Xie Q."/>
            <person name="Ylla G."/>
            <person name="Poulsen M."/>
            <person name="Gibbs R.A."/>
            <person name="Schal C."/>
            <person name="Richards S."/>
            <person name="Belles X."/>
            <person name="Korb J."/>
            <person name="Bornberg-Bauer E."/>
        </authorList>
    </citation>
    <scope>NUCLEOTIDE SEQUENCE [LARGE SCALE GENOMIC DNA]</scope>
    <source>
        <tissue evidence="15">Whole body</tissue>
    </source>
</reference>
<evidence type="ECO:0000256" key="6">
    <source>
        <dbReference type="ARBA" id="ARBA00022759"/>
    </source>
</evidence>
<evidence type="ECO:0000256" key="13">
    <source>
        <dbReference type="SAM" id="MobiDB-lite"/>
    </source>
</evidence>
<keyword evidence="11" id="KW-0539">Nucleus</keyword>
<evidence type="ECO:0000313" key="15">
    <source>
        <dbReference type="EMBL" id="PNF22481.1"/>
    </source>
</evidence>
<comment type="subcellular location">
    <subcellularLocation>
        <location evidence="2">Nucleus</location>
    </subcellularLocation>
</comment>
<dbReference type="CDD" id="cd09868">
    <property type="entry name" value="PIN_XPG_RAD2"/>
    <property type="match status" value="1"/>
</dbReference>
<dbReference type="AlphaFoldDB" id="A0A2J7Q1M6"/>
<evidence type="ECO:0000256" key="2">
    <source>
        <dbReference type="ARBA" id="ARBA00004123"/>
    </source>
</evidence>
<dbReference type="GO" id="GO:0008821">
    <property type="term" value="F:crossover junction DNA endonuclease activity"/>
    <property type="evidence" value="ECO:0007669"/>
    <property type="project" value="UniProtKB-ARBA"/>
</dbReference>
<keyword evidence="3" id="KW-0597">Phosphoprotein</keyword>
<keyword evidence="8" id="KW-0378">Hydrolase</keyword>
<dbReference type="GO" id="GO:0017108">
    <property type="term" value="F:5'-flap endonuclease activity"/>
    <property type="evidence" value="ECO:0007669"/>
    <property type="project" value="UniProtKB-ARBA"/>
</dbReference>
<dbReference type="GO" id="GO:0000400">
    <property type="term" value="F:four-way junction DNA binding"/>
    <property type="evidence" value="ECO:0007669"/>
    <property type="project" value="UniProtKB-ARBA"/>
</dbReference>
<evidence type="ECO:0000256" key="3">
    <source>
        <dbReference type="ARBA" id="ARBA00022553"/>
    </source>
</evidence>
<dbReference type="SMART" id="SM00279">
    <property type="entry name" value="HhH2"/>
    <property type="match status" value="1"/>
</dbReference>
<keyword evidence="9" id="KW-0460">Magnesium</keyword>
<evidence type="ECO:0000256" key="4">
    <source>
        <dbReference type="ARBA" id="ARBA00022722"/>
    </source>
</evidence>
<protein>
    <recommendedName>
        <fullName evidence="14">XPG-I domain-containing protein</fullName>
    </recommendedName>
</protein>
<feature type="domain" description="XPG-I" evidence="14">
    <location>
        <begin position="37"/>
        <end position="106"/>
    </location>
</feature>
<dbReference type="GO" id="GO:0006281">
    <property type="term" value="P:DNA repair"/>
    <property type="evidence" value="ECO:0007669"/>
    <property type="project" value="UniProtKB-KW"/>
</dbReference>
<keyword evidence="10" id="KW-0234">DNA repair</keyword>
<dbReference type="OrthoDB" id="31113at2759"/>
<proteinExistence type="inferred from homology"/>
<dbReference type="GO" id="GO:0005634">
    <property type="term" value="C:nucleus"/>
    <property type="evidence" value="ECO:0007669"/>
    <property type="project" value="UniProtKB-SubCell"/>
</dbReference>
<dbReference type="EMBL" id="NEVH01019394">
    <property type="protein sequence ID" value="PNF22481.1"/>
    <property type="molecule type" value="Genomic_DNA"/>
</dbReference>
<dbReference type="InterPro" id="IPR036279">
    <property type="entry name" value="5-3_exonuclease_C_sf"/>
</dbReference>
<dbReference type="Gene3D" id="1.10.150.20">
    <property type="entry name" value="5' to 3' exonuclease, C-terminal subdomain"/>
    <property type="match status" value="1"/>
</dbReference>
<sequence>MSLEVKHEDLLVEKGKQERLAVSITDQMYVEAQELLQLFGIPYIVAPMEAEAQCAFLDSVSLTDGTITDDSDIWLFGGNKVYKNFFNQKKHVMCFKASDIKQCFKLERQQLILLALLVGSDYTPGIQGVGPVTALEILAAFPAGGTDDNILRGLRRFQDWWSAGMPVGSGKTSLKNKLKDIQLVEGFPSVMVADAYLHPKVDESEETFTWGLPDLTSLRDFTRQKFGWTKTKTDEILLPVMKKLEERKSQMSLDSYFRVIPKLQETDGKLSKRVQQAVHRLGSVDISDSEESILEGNKNGPVSQPRKKQTNRTVNIRAKVGEARGSRGRGRRHDSSTVCEQSQTSEEFIPQRERDKINALKRKLKAVEVFHTSKTRL</sequence>
<keyword evidence="16" id="KW-1185">Reference proteome</keyword>
<evidence type="ECO:0000256" key="12">
    <source>
        <dbReference type="ARBA" id="ARBA00038112"/>
    </source>
</evidence>
<dbReference type="Gene3D" id="3.40.50.1010">
    <property type="entry name" value="5'-nuclease"/>
    <property type="match status" value="1"/>
</dbReference>
<feature type="non-terminal residue" evidence="15">
    <location>
        <position position="377"/>
    </location>
</feature>
<dbReference type="PROSITE" id="PS00842">
    <property type="entry name" value="XPG_2"/>
    <property type="match status" value="1"/>
</dbReference>
<evidence type="ECO:0000256" key="7">
    <source>
        <dbReference type="ARBA" id="ARBA00022763"/>
    </source>
</evidence>
<comment type="caution">
    <text evidence="15">The sequence shown here is derived from an EMBL/GenBank/DDBJ whole genome shotgun (WGS) entry which is preliminary data.</text>
</comment>
<keyword evidence="4" id="KW-0540">Nuclease</keyword>
<keyword evidence="6" id="KW-0255">Endonuclease</keyword>
<evidence type="ECO:0000256" key="1">
    <source>
        <dbReference type="ARBA" id="ARBA00001946"/>
    </source>
</evidence>
<dbReference type="Pfam" id="PF00867">
    <property type="entry name" value="XPG_I"/>
    <property type="match status" value="1"/>
</dbReference>
<evidence type="ECO:0000256" key="11">
    <source>
        <dbReference type="ARBA" id="ARBA00023242"/>
    </source>
</evidence>
<evidence type="ECO:0000256" key="5">
    <source>
        <dbReference type="ARBA" id="ARBA00022723"/>
    </source>
</evidence>
<dbReference type="InterPro" id="IPR006086">
    <property type="entry name" value="XPG-I_dom"/>
</dbReference>
<dbReference type="PANTHER" id="PTHR16171">
    <property type="entry name" value="DNA REPAIR PROTEIN COMPLEMENTING XP-G CELLS-RELATED"/>
    <property type="match status" value="1"/>
</dbReference>
<dbReference type="InterPro" id="IPR006084">
    <property type="entry name" value="XPG/Rad2"/>
</dbReference>
<dbReference type="InterPro" id="IPR029060">
    <property type="entry name" value="PIN-like_dom_sf"/>
</dbReference>
<dbReference type="GO" id="GO:0003697">
    <property type="term" value="F:single-stranded DNA binding"/>
    <property type="evidence" value="ECO:0007669"/>
    <property type="project" value="TreeGrafter"/>
</dbReference>
<evidence type="ECO:0000256" key="8">
    <source>
        <dbReference type="ARBA" id="ARBA00022801"/>
    </source>
</evidence>
<evidence type="ECO:0000256" key="9">
    <source>
        <dbReference type="ARBA" id="ARBA00022842"/>
    </source>
</evidence>
<evidence type="ECO:0000256" key="10">
    <source>
        <dbReference type="ARBA" id="ARBA00023204"/>
    </source>
</evidence>